<dbReference type="Gene3D" id="1.10.1040.10">
    <property type="entry name" value="N-(1-d-carboxylethyl)-l-norvaline Dehydrogenase, domain 2"/>
    <property type="match status" value="1"/>
</dbReference>
<dbReference type="InterPro" id="IPR051265">
    <property type="entry name" value="HIBADH-related_NP60_sf"/>
</dbReference>
<organism evidence="6 7">
    <name type="scientific">Pustulibacterium marinum</name>
    <dbReference type="NCBI Taxonomy" id="1224947"/>
    <lineage>
        <taxon>Bacteria</taxon>
        <taxon>Pseudomonadati</taxon>
        <taxon>Bacteroidota</taxon>
        <taxon>Flavobacteriia</taxon>
        <taxon>Flavobacteriales</taxon>
        <taxon>Flavobacteriaceae</taxon>
        <taxon>Pustulibacterium</taxon>
    </lineage>
</organism>
<dbReference type="Pfam" id="PF14833">
    <property type="entry name" value="NAD_binding_11"/>
    <property type="match status" value="1"/>
</dbReference>
<dbReference type="GO" id="GO:0016491">
    <property type="term" value="F:oxidoreductase activity"/>
    <property type="evidence" value="ECO:0007669"/>
    <property type="project" value="UniProtKB-KW"/>
</dbReference>
<evidence type="ECO:0000256" key="3">
    <source>
        <dbReference type="PIRSR" id="PIRSR000103-1"/>
    </source>
</evidence>
<dbReference type="PROSITE" id="PS00895">
    <property type="entry name" value="3_HYDROXYISOBUT_DH"/>
    <property type="match status" value="1"/>
</dbReference>
<dbReference type="InterPro" id="IPR029154">
    <property type="entry name" value="HIBADH-like_NADP-bd"/>
</dbReference>
<dbReference type="AlphaFoldDB" id="A0A1I7G625"/>
<feature type="domain" description="3-hydroxyisobutyrate dehydrogenase-like NAD-binding" evidence="5">
    <location>
        <begin position="165"/>
        <end position="284"/>
    </location>
</feature>
<feature type="active site" evidence="3">
    <location>
        <position position="170"/>
    </location>
</feature>
<dbReference type="Proteomes" id="UP000199138">
    <property type="component" value="Unassembled WGS sequence"/>
</dbReference>
<keyword evidence="1" id="KW-0560">Oxidoreductase</keyword>
<dbReference type="InterPro" id="IPR036291">
    <property type="entry name" value="NAD(P)-bd_dom_sf"/>
</dbReference>
<dbReference type="PIRSF" id="PIRSF000103">
    <property type="entry name" value="HIBADH"/>
    <property type="match status" value="1"/>
</dbReference>
<dbReference type="Pfam" id="PF03446">
    <property type="entry name" value="NAD_binding_2"/>
    <property type="match status" value="1"/>
</dbReference>
<dbReference type="STRING" id="1224947.SAMN05216480_103220"/>
<sequence length="287" mass="31340">MKIGFIGLGIMGSRMAANLQKAGYTLFVYNRTESKAADLITNGAVFIADPNELVQQVDVVITMLEKPVVVEKLAVGRDGFMHHMKKGTIWIDCSTVNPSFSKMLSELATLRGIEFLDAPVSGSKVPAEKGELIFLVGGKEETLAKVQPLLDEMGSKTIHVGEHSKGSAMKIMINQMLGQSMLAFCESLSLGMSLGIEKSKAMDVLLNSAVSAPILTAFRSRIEEENFEPNFPLKHLQKDLQLFTDTAFEQDKATPLTNTAKEVYAMAKQNGMADEDFSAVFKLLQGK</sequence>
<dbReference type="InterPro" id="IPR013328">
    <property type="entry name" value="6PGD_dom2"/>
</dbReference>
<proteinExistence type="predicted"/>
<evidence type="ECO:0000256" key="1">
    <source>
        <dbReference type="ARBA" id="ARBA00023002"/>
    </source>
</evidence>
<reference evidence="6 7" key="1">
    <citation type="submission" date="2016-10" db="EMBL/GenBank/DDBJ databases">
        <authorList>
            <person name="de Groot N.N."/>
        </authorList>
    </citation>
    <scope>NUCLEOTIDE SEQUENCE [LARGE SCALE GENOMIC DNA]</scope>
    <source>
        <strain evidence="6 7">CGMCC 1.12333</strain>
    </source>
</reference>
<dbReference type="EMBL" id="FPBK01000003">
    <property type="protein sequence ID" value="SFU43889.1"/>
    <property type="molecule type" value="Genomic_DNA"/>
</dbReference>
<dbReference type="OrthoDB" id="9786703at2"/>
<dbReference type="SUPFAM" id="SSF48179">
    <property type="entry name" value="6-phosphogluconate dehydrogenase C-terminal domain-like"/>
    <property type="match status" value="1"/>
</dbReference>
<dbReference type="PANTHER" id="PTHR43580">
    <property type="entry name" value="OXIDOREDUCTASE GLYR1-RELATED"/>
    <property type="match status" value="1"/>
</dbReference>
<dbReference type="GO" id="GO:0050661">
    <property type="term" value="F:NADP binding"/>
    <property type="evidence" value="ECO:0007669"/>
    <property type="project" value="InterPro"/>
</dbReference>
<protein>
    <submittedName>
        <fullName evidence="6">3-hydroxyisobutyrate dehydrogenase/glyoxylate/succinic semialdehyde reductase</fullName>
    </submittedName>
</protein>
<dbReference type="GO" id="GO:0051287">
    <property type="term" value="F:NAD binding"/>
    <property type="evidence" value="ECO:0007669"/>
    <property type="project" value="InterPro"/>
</dbReference>
<evidence type="ECO:0000256" key="2">
    <source>
        <dbReference type="ARBA" id="ARBA00023027"/>
    </source>
</evidence>
<accession>A0A1I7G625</accession>
<dbReference type="InterPro" id="IPR008927">
    <property type="entry name" value="6-PGluconate_DH-like_C_sf"/>
</dbReference>
<name>A0A1I7G625_9FLAO</name>
<dbReference type="InterPro" id="IPR002204">
    <property type="entry name" value="3-OH-isobutyrate_DH-rel_CS"/>
</dbReference>
<gene>
    <name evidence="6" type="ORF">SAMN05216480_103220</name>
</gene>
<dbReference type="GO" id="GO:0016054">
    <property type="term" value="P:organic acid catabolic process"/>
    <property type="evidence" value="ECO:0007669"/>
    <property type="project" value="UniProtKB-ARBA"/>
</dbReference>
<feature type="domain" description="6-phosphogluconate dehydrogenase NADP-binding" evidence="4">
    <location>
        <begin position="2"/>
        <end position="161"/>
    </location>
</feature>
<dbReference type="InterPro" id="IPR015815">
    <property type="entry name" value="HIBADH-related"/>
</dbReference>
<dbReference type="RefSeq" id="WP_093024424.1">
    <property type="nucleotide sequence ID" value="NZ_FPBK01000003.1"/>
</dbReference>
<keyword evidence="7" id="KW-1185">Reference proteome</keyword>
<dbReference type="InterPro" id="IPR006115">
    <property type="entry name" value="6PGDH_NADP-bd"/>
</dbReference>
<evidence type="ECO:0000259" key="5">
    <source>
        <dbReference type="Pfam" id="PF14833"/>
    </source>
</evidence>
<dbReference type="PANTHER" id="PTHR43580:SF2">
    <property type="entry name" value="CYTOKINE-LIKE NUCLEAR FACTOR N-PAC"/>
    <property type="match status" value="1"/>
</dbReference>
<evidence type="ECO:0000259" key="4">
    <source>
        <dbReference type="Pfam" id="PF03446"/>
    </source>
</evidence>
<dbReference type="Gene3D" id="3.40.50.720">
    <property type="entry name" value="NAD(P)-binding Rossmann-like Domain"/>
    <property type="match status" value="1"/>
</dbReference>
<keyword evidence="2" id="KW-0520">NAD</keyword>
<dbReference type="SUPFAM" id="SSF51735">
    <property type="entry name" value="NAD(P)-binding Rossmann-fold domains"/>
    <property type="match status" value="1"/>
</dbReference>
<evidence type="ECO:0000313" key="6">
    <source>
        <dbReference type="EMBL" id="SFU43889.1"/>
    </source>
</evidence>
<evidence type="ECO:0000313" key="7">
    <source>
        <dbReference type="Proteomes" id="UP000199138"/>
    </source>
</evidence>